<proteinExistence type="predicted"/>
<dbReference type="InterPro" id="IPR051675">
    <property type="entry name" value="Endo/Exo/Phosphatase_dom_1"/>
</dbReference>
<dbReference type="InterPro" id="IPR003583">
    <property type="entry name" value="Hlx-hairpin-Hlx_DNA-bd_motif"/>
</dbReference>
<dbReference type="RefSeq" id="WP_263124151.1">
    <property type="nucleotide sequence ID" value="NZ_CP106753.1"/>
</dbReference>
<evidence type="ECO:0000313" key="4">
    <source>
        <dbReference type="Proteomes" id="UP001061302"/>
    </source>
</evidence>
<feature type="chain" id="PRO_5047509119" evidence="1">
    <location>
        <begin position="21"/>
        <end position="96"/>
    </location>
</feature>
<dbReference type="NCBIfam" id="TIGR00426">
    <property type="entry name" value="competence protein ComEA helix-hairpin-helix repeat region"/>
    <property type="match status" value="1"/>
</dbReference>
<reference evidence="3" key="1">
    <citation type="submission" date="2022-10" db="EMBL/GenBank/DDBJ databases">
        <title>Chitiniphilus purpureus sp. nov., a novel chitin-degrading bacterium isolated from crawfish pond sediment.</title>
        <authorList>
            <person name="Li K."/>
        </authorList>
    </citation>
    <scope>NUCLEOTIDE SEQUENCE</scope>
    <source>
        <strain evidence="3">CD1</strain>
    </source>
</reference>
<dbReference type="PANTHER" id="PTHR21180">
    <property type="entry name" value="ENDONUCLEASE/EXONUCLEASE/PHOSPHATASE FAMILY DOMAIN-CONTAINING PROTEIN 1"/>
    <property type="match status" value="1"/>
</dbReference>
<keyword evidence="1" id="KW-0732">Signal</keyword>
<sequence length="96" mass="9913">MKQLIMVLLGSMLLAASALAAVDINTATADQLEALPGIGATKAKAIVDYRAKNGPFKSTDELTRVPGIKQGTYAKIKGELSVGRAATPAKATTAKK</sequence>
<accession>A0ABY6DKE0</accession>
<organism evidence="3 4">
    <name type="scientific">Chitiniphilus purpureus</name>
    <dbReference type="NCBI Taxonomy" id="2981137"/>
    <lineage>
        <taxon>Bacteria</taxon>
        <taxon>Pseudomonadati</taxon>
        <taxon>Pseudomonadota</taxon>
        <taxon>Betaproteobacteria</taxon>
        <taxon>Neisseriales</taxon>
        <taxon>Chitinibacteraceae</taxon>
        <taxon>Chitiniphilus</taxon>
    </lineage>
</organism>
<gene>
    <name evidence="3" type="ORF">N8I74_16140</name>
</gene>
<dbReference type="Pfam" id="PF12836">
    <property type="entry name" value="HHH_3"/>
    <property type="match status" value="1"/>
</dbReference>
<name>A0ABY6DKE0_9NEIS</name>
<evidence type="ECO:0000259" key="2">
    <source>
        <dbReference type="SMART" id="SM00278"/>
    </source>
</evidence>
<dbReference type="EMBL" id="CP106753">
    <property type="protein sequence ID" value="UXY14830.1"/>
    <property type="molecule type" value="Genomic_DNA"/>
</dbReference>
<feature type="domain" description="Helix-hairpin-helix DNA-binding motif class 1" evidence="2">
    <location>
        <begin position="60"/>
        <end position="79"/>
    </location>
</feature>
<evidence type="ECO:0000313" key="3">
    <source>
        <dbReference type="EMBL" id="UXY14830.1"/>
    </source>
</evidence>
<dbReference type="Proteomes" id="UP001061302">
    <property type="component" value="Chromosome"/>
</dbReference>
<feature type="domain" description="Helix-hairpin-helix DNA-binding motif class 1" evidence="2">
    <location>
        <begin position="30"/>
        <end position="49"/>
    </location>
</feature>
<dbReference type="SMART" id="SM00278">
    <property type="entry name" value="HhH1"/>
    <property type="match status" value="2"/>
</dbReference>
<evidence type="ECO:0000256" key="1">
    <source>
        <dbReference type="SAM" id="SignalP"/>
    </source>
</evidence>
<keyword evidence="4" id="KW-1185">Reference proteome</keyword>
<dbReference type="SUPFAM" id="SSF47781">
    <property type="entry name" value="RuvA domain 2-like"/>
    <property type="match status" value="1"/>
</dbReference>
<dbReference type="Gene3D" id="1.10.150.280">
    <property type="entry name" value="AF1531-like domain"/>
    <property type="match status" value="1"/>
</dbReference>
<dbReference type="PANTHER" id="PTHR21180:SF32">
    <property type="entry name" value="ENDONUCLEASE_EXONUCLEASE_PHOSPHATASE FAMILY DOMAIN-CONTAINING PROTEIN 1"/>
    <property type="match status" value="1"/>
</dbReference>
<protein>
    <submittedName>
        <fullName evidence="3">Helix-hairpin-helix domain-containing protein</fullName>
    </submittedName>
</protein>
<dbReference type="InterPro" id="IPR010994">
    <property type="entry name" value="RuvA_2-like"/>
</dbReference>
<feature type="signal peptide" evidence="1">
    <location>
        <begin position="1"/>
        <end position="20"/>
    </location>
</feature>
<dbReference type="InterPro" id="IPR004509">
    <property type="entry name" value="Competence_ComEA_HhH"/>
</dbReference>